<keyword evidence="5" id="KW-0472">Membrane</keyword>
<name>A0A1Q9CBV4_SYMMI</name>
<gene>
    <name evidence="7" type="primary">COX11</name>
    <name evidence="7" type="ORF">AK812_SmicGene39201</name>
</gene>
<feature type="region of interest" description="Disordered" evidence="6">
    <location>
        <begin position="815"/>
        <end position="864"/>
    </location>
</feature>
<evidence type="ECO:0000256" key="6">
    <source>
        <dbReference type="SAM" id="MobiDB-lite"/>
    </source>
</evidence>
<dbReference type="EMBL" id="LSRX01001384">
    <property type="protein sequence ID" value="OLP80396.1"/>
    <property type="molecule type" value="Genomic_DNA"/>
</dbReference>
<dbReference type="GO" id="GO:0005507">
    <property type="term" value="F:copper ion binding"/>
    <property type="evidence" value="ECO:0007669"/>
    <property type="project" value="InterPro"/>
</dbReference>
<dbReference type="OrthoDB" id="1704689at2759"/>
<comment type="function">
    <text evidence="1">Exerts its effect at some terminal stage of cytochrome c oxidase synthesis, probably by being involved in the insertion of the copper B into subunit I.</text>
</comment>
<accession>A0A1Q9CBV4</accession>
<dbReference type="Proteomes" id="UP000186817">
    <property type="component" value="Unassembled WGS sequence"/>
</dbReference>
<evidence type="ECO:0000313" key="8">
    <source>
        <dbReference type="Proteomes" id="UP000186817"/>
    </source>
</evidence>
<comment type="caution">
    <text evidence="7">The sequence shown here is derived from an EMBL/GenBank/DDBJ whole genome shotgun (WGS) entry which is preliminary data.</text>
</comment>
<dbReference type="InterPro" id="IPR007533">
    <property type="entry name" value="Cyt_c_oxidase_assmbl_CtaG"/>
</dbReference>
<organism evidence="7 8">
    <name type="scientific">Symbiodinium microadriaticum</name>
    <name type="common">Dinoflagellate</name>
    <name type="synonym">Zooxanthella microadriatica</name>
    <dbReference type="NCBI Taxonomy" id="2951"/>
    <lineage>
        <taxon>Eukaryota</taxon>
        <taxon>Sar</taxon>
        <taxon>Alveolata</taxon>
        <taxon>Dinophyceae</taxon>
        <taxon>Suessiales</taxon>
        <taxon>Symbiodiniaceae</taxon>
        <taxon>Symbiodinium</taxon>
    </lineage>
</organism>
<dbReference type="SUPFAM" id="SSF110111">
    <property type="entry name" value="Ctag/Cox11"/>
    <property type="match status" value="1"/>
</dbReference>
<feature type="compositionally biased region" description="Basic and acidic residues" evidence="6">
    <location>
        <begin position="332"/>
        <end position="344"/>
    </location>
</feature>
<dbReference type="PANTHER" id="PTHR21320:SF3">
    <property type="entry name" value="CYTOCHROME C OXIDASE ASSEMBLY PROTEIN COX11, MITOCHONDRIAL-RELATED"/>
    <property type="match status" value="1"/>
</dbReference>
<evidence type="ECO:0000256" key="1">
    <source>
        <dbReference type="ARBA" id="ARBA00004007"/>
    </source>
</evidence>
<sequence>MLEHSVRRTLRGNVWSVRTTSGWYHRVRLTLHGVAIASCRLPSRDIAVRARAEIVAAAEHAAATGGDAEAVLRAVHVAGSSFQVRSGGLGLCYQAVLDARRCTGGHRLHSKTVQSMEEAIFLRRTVADVREAGLRHLGQIFNNWSQEPRHQKGRRLRRCLPRDEAEAYAERALKRAEAREARRSARAEGQAERLRRLSARAEAALRCVTVAAQASMRACRGMGRRTDLERWTEAPPPRRTQVLSPVKRARAPAELSLTQGPSTGAGTMQAKRQLEMAALLTDMFSDTVENESTQAPDDRSLSSVPETSIGGMVPAVSGPMCLRGRLFLEQERDSLRSRSKEGRPGSRKHRRYTHSVDLVGHSEVNTLRRVMSARGEENLPEDVDGVEEDGSLADAGFIAETIQQERPRVRPSAFYRLLECEGPGNALEAWAAAESRGRSPKRARPKAGTAQGPQENEGDAWEAEEQVRRAFRENWQFLAQSQSSQELIAKLEELTEATVRTMTLRNSSADTGWSYWWLKEDWSELELFSDQVWRLERRAAWKRRQLLWTDGDLATEVCIGVAPSTEPALPRRHEGHPWIAAPSMQVFLQKLPWWPDRRADSPASSVGHKEYSPPPSKDSVDAKRLVTVDFAATETVLAFYRAKCGAEIVSCRLNTSDRPIIGVSVYHMIPAEAEAFHVREKLSGLYFNKRRGAKIFWFLSRIQCFCFDEQLINPGEEVDLPIFFFIATRLTVWSGVLWRRVQRAECCRIDQSWKYHEMLPKPHEFLAEDPEALIQGEGTRKVSLRLGVSAPSRFDHVDHITLSYLFFESDSELPDEYEESEAECAGSPSTHPPARSSLNPGSEEKSQGTAPCLSRGPGPPALRI</sequence>
<feature type="region of interest" description="Disordered" evidence="6">
    <location>
        <begin position="332"/>
        <end position="352"/>
    </location>
</feature>
<feature type="region of interest" description="Disordered" evidence="6">
    <location>
        <begin position="431"/>
        <end position="463"/>
    </location>
</feature>
<dbReference type="AlphaFoldDB" id="A0A1Q9CBV4"/>
<protein>
    <submittedName>
        <fullName evidence="7">Cytochrome c oxidase assembly protein COX11, mitochondrial</fullName>
    </submittedName>
</protein>
<reference evidence="7 8" key="1">
    <citation type="submission" date="2016-02" db="EMBL/GenBank/DDBJ databases">
        <title>Genome analysis of coral dinoflagellate symbionts highlights evolutionary adaptations to a symbiotic lifestyle.</title>
        <authorList>
            <person name="Aranda M."/>
            <person name="Li Y."/>
            <person name="Liew Y.J."/>
            <person name="Baumgarten S."/>
            <person name="Simakov O."/>
            <person name="Wilson M."/>
            <person name="Piel J."/>
            <person name="Ashoor H."/>
            <person name="Bougouffa S."/>
            <person name="Bajic V.B."/>
            <person name="Ryu T."/>
            <person name="Ravasi T."/>
            <person name="Bayer T."/>
            <person name="Micklem G."/>
            <person name="Kim H."/>
            <person name="Bhak J."/>
            <person name="Lajeunesse T.C."/>
            <person name="Voolstra C.R."/>
        </authorList>
    </citation>
    <scope>NUCLEOTIDE SEQUENCE [LARGE SCALE GENOMIC DNA]</scope>
    <source>
        <strain evidence="7 8">CCMP2467</strain>
    </source>
</reference>
<keyword evidence="8" id="KW-1185">Reference proteome</keyword>
<comment type="subcellular location">
    <subcellularLocation>
        <location evidence="2">Mitochondrion inner membrane</location>
        <topology evidence="2">Single-pass membrane protein</topology>
        <orientation evidence="2">Intermembrane side</orientation>
    </subcellularLocation>
</comment>
<evidence type="ECO:0000256" key="4">
    <source>
        <dbReference type="ARBA" id="ARBA00022989"/>
    </source>
</evidence>
<evidence type="ECO:0000256" key="2">
    <source>
        <dbReference type="ARBA" id="ARBA00004243"/>
    </source>
</evidence>
<evidence type="ECO:0000256" key="5">
    <source>
        <dbReference type="ARBA" id="ARBA00023136"/>
    </source>
</evidence>
<dbReference type="GO" id="GO:0005743">
    <property type="term" value="C:mitochondrial inner membrane"/>
    <property type="evidence" value="ECO:0007669"/>
    <property type="project" value="UniProtKB-SubCell"/>
</dbReference>
<dbReference type="InterPro" id="IPR023471">
    <property type="entry name" value="CtaG/Cox11_dom_sf"/>
</dbReference>
<evidence type="ECO:0000313" key="7">
    <source>
        <dbReference type="EMBL" id="OLP80396.1"/>
    </source>
</evidence>
<proteinExistence type="predicted"/>
<dbReference type="PANTHER" id="PTHR21320">
    <property type="entry name" value="CYTOCHROME C OXIDASE ASSEMBLY PROTEIN COX11-RELATED"/>
    <property type="match status" value="1"/>
</dbReference>
<evidence type="ECO:0000256" key="3">
    <source>
        <dbReference type="ARBA" id="ARBA00022692"/>
    </source>
</evidence>
<keyword evidence="4" id="KW-1133">Transmembrane helix</keyword>
<dbReference type="Pfam" id="PF04442">
    <property type="entry name" value="CtaG_Cox11"/>
    <property type="match status" value="1"/>
</dbReference>
<dbReference type="Gene3D" id="2.60.370.10">
    <property type="entry name" value="Ctag/Cox11"/>
    <property type="match status" value="1"/>
</dbReference>
<keyword evidence="3" id="KW-0812">Transmembrane</keyword>